<accession>A0A3P6TFW9</accession>
<protein>
    <submittedName>
        <fullName evidence="2">Uncharacterized protein</fullName>
    </submittedName>
</protein>
<feature type="compositionally biased region" description="Basic and acidic residues" evidence="1">
    <location>
        <begin position="130"/>
        <end position="139"/>
    </location>
</feature>
<evidence type="ECO:0000256" key="1">
    <source>
        <dbReference type="SAM" id="MobiDB-lite"/>
    </source>
</evidence>
<evidence type="ECO:0000313" key="3">
    <source>
        <dbReference type="Proteomes" id="UP000271889"/>
    </source>
</evidence>
<sequence>MFAGSLDQFDQDAVDVCEVVFDLTAKLSLEDEVVEDVSTSESHGSPVGFVFIRDHKLKLQMIVHEEPVPSTEYFDEVTGEMVTVPGKMHKEPANSKERRKERRRKAREAMKNGLVPHEVENDTSEEEDERIQMREGEDF</sequence>
<gene>
    <name evidence="2" type="ORF">CGOC_LOCUS7422</name>
</gene>
<dbReference type="EMBL" id="UYRV01025753">
    <property type="protein sequence ID" value="VDK78100.1"/>
    <property type="molecule type" value="Genomic_DNA"/>
</dbReference>
<keyword evidence="3" id="KW-1185">Reference proteome</keyword>
<reference evidence="2 3" key="1">
    <citation type="submission" date="2018-11" db="EMBL/GenBank/DDBJ databases">
        <authorList>
            <consortium name="Pathogen Informatics"/>
        </authorList>
    </citation>
    <scope>NUCLEOTIDE SEQUENCE [LARGE SCALE GENOMIC DNA]</scope>
</reference>
<feature type="compositionally biased region" description="Basic and acidic residues" evidence="1">
    <location>
        <begin position="88"/>
        <end position="98"/>
    </location>
</feature>
<name>A0A3P6TFW9_CYLGO</name>
<dbReference type="OrthoDB" id="2538319at2759"/>
<dbReference type="AlphaFoldDB" id="A0A3P6TFW9"/>
<organism evidence="2 3">
    <name type="scientific">Cylicostephanus goldi</name>
    <name type="common">Nematode worm</name>
    <dbReference type="NCBI Taxonomy" id="71465"/>
    <lineage>
        <taxon>Eukaryota</taxon>
        <taxon>Metazoa</taxon>
        <taxon>Ecdysozoa</taxon>
        <taxon>Nematoda</taxon>
        <taxon>Chromadorea</taxon>
        <taxon>Rhabditida</taxon>
        <taxon>Rhabditina</taxon>
        <taxon>Rhabditomorpha</taxon>
        <taxon>Strongyloidea</taxon>
        <taxon>Strongylidae</taxon>
        <taxon>Cylicostephanus</taxon>
    </lineage>
</organism>
<proteinExistence type="predicted"/>
<evidence type="ECO:0000313" key="2">
    <source>
        <dbReference type="EMBL" id="VDK78100.1"/>
    </source>
</evidence>
<dbReference type="Proteomes" id="UP000271889">
    <property type="component" value="Unassembled WGS sequence"/>
</dbReference>
<feature type="region of interest" description="Disordered" evidence="1">
    <location>
        <begin position="86"/>
        <end position="139"/>
    </location>
</feature>